<keyword evidence="2" id="KW-1185">Reference proteome</keyword>
<protein>
    <submittedName>
        <fullName evidence="1">Uncharacterized protein</fullName>
    </submittedName>
</protein>
<reference evidence="2" key="1">
    <citation type="journal article" date="2019" name="Int. J. Syst. Evol. Microbiol.">
        <title>The Global Catalogue of Microorganisms (GCM) 10K type strain sequencing project: providing services to taxonomists for standard genome sequencing and annotation.</title>
        <authorList>
            <consortium name="The Broad Institute Genomics Platform"/>
            <consortium name="The Broad Institute Genome Sequencing Center for Infectious Disease"/>
            <person name="Wu L."/>
            <person name="Ma J."/>
        </authorList>
    </citation>
    <scope>NUCLEOTIDE SEQUENCE [LARGE SCALE GENOMIC DNA]</scope>
    <source>
        <strain evidence="2">KCTC 22814</strain>
    </source>
</reference>
<comment type="caution">
    <text evidence="1">The sequence shown here is derived from an EMBL/GenBank/DDBJ whole genome shotgun (WGS) entry which is preliminary data.</text>
</comment>
<evidence type="ECO:0000313" key="2">
    <source>
        <dbReference type="Proteomes" id="UP001597525"/>
    </source>
</evidence>
<name>A0ABW6BJI0_9SPHI</name>
<dbReference type="RefSeq" id="WP_320184895.1">
    <property type="nucleotide sequence ID" value="NZ_CP138332.1"/>
</dbReference>
<organism evidence="1 2">
    <name type="scientific">Sphingobacterium bambusae</name>
    <dbReference type="NCBI Taxonomy" id="662858"/>
    <lineage>
        <taxon>Bacteria</taxon>
        <taxon>Pseudomonadati</taxon>
        <taxon>Bacteroidota</taxon>
        <taxon>Sphingobacteriia</taxon>
        <taxon>Sphingobacteriales</taxon>
        <taxon>Sphingobacteriaceae</taxon>
        <taxon>Sphingobacterium</taxon>
    </lineage>
</organism>
<dbReference type="EMBL" id="JBHUPB010000010">
    <property type="protein sequence ID" value="MFD2968838.1"/>
    <property type="molecule type" value="Genomic_DNA"/>
</dbReference>
<sequence length="66" mass="7420">MYKILQRIDRIRASGYATLNLPSDSPHYHLDGKRLPVKEIGTPDYKCRVTVLAEGGAIDFCISEIL</sequence>
<dbReference type="Proteomes" id="UP001597525">
    <property type="component" value="Unassembled WGS sequence"/>
</dbReference>
<gene>
    <name evidence="1" type="ORF">ACFS7Y_15675</name>
</gene>
<evidence type="ECO:0000313" key="1">
    <source>
        <dbReference type="EMBL" id="MFD2968838.1"/>
    </source>
</evidence>
<accession>A0ABW6BJI0</accession>
<proteinExistence type="predicted"/>